<organism evidence="1 2">
    <name type="scientific">Racocetra persica</name>
    <dbReference type="NCBI Taxonomy" id="160502"/>
    <lineage>
        <taxon>Eukaryota</taxon>
        <taxon>Fungi</taxon>
        <taxon>Fungi incertae sedis</taxon>
        <taxon>Mucoromycota</taxon>
        <taxon>Glomeromycotina</taxon>
        <taxon>Glomeromycetes</taxon>
        <taxon>Diversisporales</taxon>
        <taxon>Gigasporaceae</taxon>
        <taxon>Racocetra</taxon>
    </lineage>
</organism>
<name>A0ACA9SDF6_9GLOM</name>
<keyword evidence="2" id="KW-1185">Reference proteome</keyword>
<feature type="non-terminal residue" evidence="1">
    <location>
        <position position="1"/>
    </location>
</feature>
<feature type="non-terminal residue" evidence="1">
    <location>
        <position position="48"/>
    </location>
</feature>
<gene>
    <name evidence="1" type="ORF">RPERSI_LOCUS29879</name>
</gene>
<dbReference type="EMBL" id="CAJVQC010114280">
    <property type="protein sequence ID" value="CAG8836295.1"/>
    <property type="molecule type" value="Genomic_DNA"/>
</dbReference>
<reference evidence="1" key="1">
    <citation type="submission" date="2021-06" db="EMBL/GenBank/DDBJ databases">
        <authorList>
            <person name="Kallberg Y."/>
            <person name="Tangrot J."/>
            <person name="Rosling A."/>
        </authorList>
    </citation>
    <scope>NUCLEOTIDE SEQUENCE</scope>
    <source>
        <strain evidence="1">MA461A</strain>
    </source>
</reference>
<evidence type="ECO:0000313" key="2">
    <source>
        <dbReference type="Proteomes" id="UP000789920"/>
    </source>
</evidence>
<proteinExistence type="predicted"/>
<evidence type="ECO:0000313" key="1">
    <source>
        <dbReference type="EMBL" id="CAG8836295.1"/>
    </source>
</evidence>
<accession>A0ACA9SDF6</accession>
<dbReference type="Proteomes" id="UP000789920">
    <property type="component" value="Unassembled WGS sequence"/>
</dbReference>
<sequence length="48" mass="5298">IALTAFYGLACLGELLPNDKGDKCKNKESQNSKQNLANHQPNKRHAMS</sequence>
<protein>
    <submittedName>
        <fullName evidence="1">29786_t:CDS:1</fullName>
    </submittedName>
</protein>
<comment type="caution">
    <text evidence="1">The sequence shown here is derived from an EMBL/GenBank/DDBJ whole genome shotgun (WGS) entry which is preliminary data.</text>
</comment>